<evidence type="ECO:0000313" key="2">
    <source>
        <dbReference type="EMBL" id="GGK88416.1"/>
    </source>
</evidence>
<gene>
    <name evidence="2" type="ORF">GCM10012284_23060</name>
</gene>
<dbReference type="RefSeq" id="WP_189079148.1">
    <property type="nucleotide sequence ID" value="NZ_BMMX01000007.1"/>
</dbReference>
<feature type="transmembrane region" description="Helical" evidence="1">
    <location>
        <begin position="37"/>
        <end position="59"/>
    </location>
</feature>
<dbReference type="Proteomes" id="UP000656042">
    <property type="component" value="Unassembled WGS sequence"/>
</dbReference>
<dbReference type="EMBL" id="BMMX01000007">
    <property type="protein sequence ID" value="GGK88416.1"/>
    <property type="molecule type" value="Genomic_DNA"/>
</dbReference>
<keyword evidence="3" id="KW-1185">Reference proteome</keyword>
<proteinExistence type="predicted"/>
<name>A0A8J3FN00_9ACTN</name>
<reference evidence="2" key="1">
    <citation type="journal article" date="2014" name="Int. J. Syst. Evol. Microbiol.">
        <title>Complete genome sequence of Corynebacterium casei LMG S-19264T (=DSM 44701T), isolated from a smear-ripened cheese.</title>
        <authorList>
            <consortium name="US DOE Joint Genome Institute (JGI-PGF)"/>
            <person name="Walter F."/>
            <person name="Albersmeier A."/>
            <person name="Kalinowski J."/>
            <person name="Ruckert C."/>
        </authorList>
    </citation>
    <scope>NUCLEOTIDE SEQUENCE</scope>
    <source>
        <strain evidence="2">CGMCC 4.7299</strain>
    </source>
</reference>
<comment type="caution">
    <text evidence="2">The sequence shown here is derived from an EMBL/GenBank/DDBJ whole genome shotgun (WGS) entry which is preliminary data.</text>
</comment>
<keyword evidence="1" id="KW-0472">Membrane</keyword>
<sequence length="254" mass="26319">MIELGRVLDDVFDGEPGADGAVDAVYRRADEMRRRKIRAVISAGLASAAVVVAVGYGVATLVIPRSAAGTPGADPAASGSAEPPDQVLAALRPVVGDDLMVLPRHPSRGAGWRQYLTVGTDGRSRGLIEVSVYDAPDDLCFPVLADAGACARPEHRDGVDFVRYAFDSDVDWQVNEVIARRRADGRTIVVLATGERGTGSAAAGRPPLTGAQATEVATAGTVAAAFDGGEQCNGPDPVCPVLRVRVPVPAPVDD</sequence>
<protein>
    <submittedName>
        <fullName evidence="2">Uncharacterized protein</fullName>
    </submittedName>
</protein>
<keyword evidence="1" id="KW-1133">Transmembrane helix</keyword>
<evidence type="ECO:0000256" key="1">
    <source>
        <dbReference type="SAM" id="Phobius"/>
    </source>
</evidence>
<keyword evidence="1" id="KW-0812">Transmembrane</keyword>
<organism evidence="2 3">
    <name type="scientific">Mangrovihabitans endophyticus</name>
    <dbReference type="NCBI Taxonomy" id="1751298"/>
    <lineage>
        <taxon>Bacteria</taxon>
        <taxon>Bacillati</taxon>
        <taxon>Actinomycetota</taxon>
        <taxon>Actinomycetes</taxon>
        <taxon>Micromonosporales</taxon>
        <taxon>Micromonosporaceae</taxon>
        <taxon>Mangrovihabitans</taxon>
    </lineage>
</organism>
<accession>A0A8J3FN00</accession>
<evidence type="ECO:0000313" key="3">
    <source>
        <dbReference type="Proteomes" id="UP000656042"/>
    </source>
</evidence>
<dbReference type="AlphaFoldDB" id="A0A8J3FN00"/>
<reference evidence="2" key="2">
    <citation type="submission" date="2020-09" db="EMBL/GenBank/DDBJ databases">
        <authorList>
            <person name="Sun Q."/>
            <person name="Zhou Y."/>
        </authorList>
    </citation>
    <scope>NUCLEOTIDE SEQUENCE</scope>
    <source>
        <strain evidence="2">CGMCC 4.7299</strain>
    </source>
</reference>